<accession>A0A834JW24</accession>
<dbReference type="AlphaFoldDB" id="A0A834JW24"/>
<dbReference type="EMBL" id="JACSEA010000008">
    <property type="protein sequence ID" value="KAF7394737.1"/>
    <property type="molecule type" value="Genomic_DNA"/>
</dbReference>
<organism evidence="2 3">
    <name type="scientific">Vespula vulgaris</name>
    <name type="common">Yellow jacket</name>
    <name type="synonym">Wasp</name>
    <dbReference type="NCBI Taxonomy" id="7454"/>
    <lineage>
        <taxon>Eukaryota</taxon>
        <taxon>Metazoa</taxon>
        <taxon>Ecdysozoa</taxon>
        <taxon>Arthropoda</taxon>
        <taxon>Hexapoda</taxon>
        <taxon>Insecta</taxon>
        <taxon>Pterygota</taxon>
        <taxon>Neoptera</taxon>
        <taxon>Endopterygota</taxon>
        <taxon>Hymenoptera</taxon>
        <taxon>Apocrita</taxon>
        <taxon>Aculeata</taxon>
        <taxon>Vespoidea</taxon>
        <taxon>Vespidae</taxon>
        <taxon>Vespinae</taxon>
        <taxon>Vespula</taxon>
    </lineage>
</organism>
<name>A0A834JW24_VESVU</name>
<reference evidence="2" key="1">
    <citation type="journal article" date="2020" name="G3 (Bethesda)">
        <title>High-Quality Assemblies for Three Invasive Social Wasps from the &lt;i&gt;Vespula&lt;/i&gt; Genus.</title>
        <authorList>
            <person name="Harrop T.W.R."/>
            <person name="Guhlin J."/>
            <person name="McLaughlin G.M."/>
            <person name="Permina E."/>
            <person name="Stockwell P."/>
            <person name="Gilligan J."/>
            <person name="Le Lec M.F."/>
            <person name="Gruber M.A.M."/>
            <person name="Quinn O."/>
            <person name="Lovegrove M."/>
            <person name="Duncan E.J."/>
            <person name="Remnant E.J."/>
            <person name="Van Eeckhoven J."/>
            <person name="Graham B."/>
            <person name="Knapp R.A."/>
            <person name="Langford K.W."/>
            <person name="Kronenberg Z."/>
            <person name="Press M.O."/>
            <person name="Eacker S.M."/>
            <person name="Wilson-Rankin E.E."/>
            <person name="Purcell J."/>
            <person name="Lester P.J."/>
            <person name="Dearden P.K."/>
        </authorList>
    </citation>
    <scope>NUCLEOTIDE SEQUENCE</scope>
    <source>
        <strain evidence="2">Marl-1</strain>
    </source>
</reference>
<protein>
    <submittedName>
        <fullName evidence="2">Uncharacterized protein</fullName>
    </submittedName>
</protein>
<sequence>MRRGREGDGGGGGGGGGGGSGGGVDDGNDGDGGGVRYGAGGVAPTTIPLDSNDPSFLFSYVFSRIDAFLRK</sequence>
<keyword evidence="3" id="KW-1185">Reference proteome</keyword>
<feature type="region of interest" description="Disordered" evidence="1">
    <location>
        <begin position="1"/>
        <end position="53"/>
    </location>
</feature>
<evidence type="ECO:0000256" key="1">
    <source>
        <dbReference type="SAM" id="MobiDB-lite"/>
    </source>
</evidence>
<evidence type="ECO:0000313" key="2">
    <source>
        <dbReference type="EMBL" id="KAF7394737.1"/>
    </source>
</evidence>
<feature type="compositionally biased region" description="Gly residues" evidence="1">
    <location>
        <begin position="9"/>
        <end position="41"/>
    </location>
</feature>
<comment type="caution">
    <text evidence="2">The sequence shown here is derived from an EMBL/GenBank/DDBJ whole genome shotgun (WGS) entry which is preliminary data.</text>
</comment>
<evidence type="ECO:0000313" key="3">
    <source>
        <dbReference type="Proteomes" id="UP000614350"/>
    </source>
</evidence>
<dbReference type="Proteomes" id="UP000614350">
    <property type="component" value="Unassembled WGS sequence"/>
</dbReference>
<gene>
    <name evidence="2" type="ORF">HZH66_007911</name>
</gene>
<proteinExistence type="predicted"/>